<keyword evidence="5" id="KW-1185">Reference proteome</keyword>
<name>A0A2N3Q146_9PROT</name>
<dbReference type="PANTHER" id="PTHR35841:SF1">
    <property type="entry name" value="PHOSPHONATES-BINDING PERIPLASMIC PROTEIN"/>
    <property type="match status" value="1"/>
</dbReference>
<dbReference type="GO" id="GO:0015716">
    <property type="term" value="P:organic phosphonate transport"/>
    <property type="evidence" value="ECO:0007669"/>
    <property type="project" value="InterPro"/>
</dbReference>
<dbReference type="EMBL" id="PIUM01000001">
    <property type="protein sequence ID" value="PKU26386.1"/>
    <property type="molecule type" value="Genomic_DNA"/>
</dbReference>
<keyword evidence="2 3" id="KW-0732">Signal</keyword>
<sequence>MKLLSFAAVLLGAGVALSAPARAEPTEINFGIISTEASMALKQQWAPIFADMEAQTGLKVKPFFASDYAGIIEGMRFNKVQVAYYGNKSAMEAVDRAEGEVFAQATMANGQPGYFSLLIVHKDSDIHSLDDILKNPGKYNFANGDPNSTSGFLVPGYYVFGQNHIDPKTHFKRVVTGSHETNIMAVLNKQVDVATNNTTDFERVSAHLGDKIKDVRAVWKSPLIPADPLVWRKDLSSDIKKKVADFFFSYGKIGSSADQERERKNLEVLTFSGFKPSNDDQLLPIRQLELFKTRVKIESDAALSPADRTAQLADIDAKLAELQKKTASAN</sequence>
<feature type="signal peptide" evidence="3">
    <location>
        <begin position="1"/>
        <end position="23"/>
    </location>
</feature>
<evidence type="ECO:0000313" key="4">
    <source>
        <dbReference type="EMBL" id="PKU26386.1"/>
    </source>
</evidence>
<dbReference type="AlphaFoldDB" id="A0A2N3Q146"/>
<evidence type="ECO:0000313" key="5">
    <source>
        <dbReference type="Proteomes" id="UP000233293"/>
    </source>
</evidence>
<comment type="caution">
    <text evidence="4">The sequence shown here is derived from an EMBL/GenBank/DDBJ whole genome shotgun (WGS) entry which is preliminary data.</text>
</comment>
<organism evidence="4 5">
    <name type="scientific">Telmatospirillum siberiense</name>
    <dbReference type="NCBI Taxonomy" id="382514"/>
    <lineage>
        <taxon>Bacteria</taxon>
        <taxon>Pseudomonadati</taxon>
        <taxon>Pseudomonadota</taxon>
        <taxon>Alphaproteobacteria</taxon>
        <taxon>Rhodospirillales</taxon>
        <taxon>Rhodospirillaceae</taxon>
        <taxon>Telmatospirillum</taxon>
    </lineage>
</organism>
<dbReference type="NCBIfam" id="TIGR01098">
    <property type="entry name" value="3A0109s03R"/>
    <property type="match status" value="1"/>
</dbReference>
<dbReference type="Proteomes" id="UP000233293">
    <property type="component" value="Unassembled WGS sequence"/>
</dbReference>
<comment type="similarity">
    <text evidence="1">Belongs to the phosphate/phosphite/phosphonate binding protein family.</text>
</comment>
<dbReference type="PANTHER" id="PTHR35841">
    <property type="entry name" value="PHOSPHONATES-BINDING PERIPLASMIC PROTEIN"/>
    <property type="match status" value="1"/>
</dbReference>
<evidence type="ECO:0000256" key="3">
    <source>
        <dbReference type="SAM" id="SignalP"/>
    </source>
</evidence>
<protein>
    <submittedName>
        <fullName evidence="4">Phosphonate ABC transporter substrate-binding protein</fullName>
    </submittedName>
</protein>
<dbReference type="SUPFAM" id="SSF53850">
    <property type="entry name" value="Periplasmic binding protein-like II"/>
    <property type="match status" value="1"/>
</dbReference>
<dbReference type="Gene3D" id="1.20.58.90">
    <property type="match status" value="1"/>
</dbReference>
<evidence type="ECO:0000256" key="2">
    <source>
        <dbReference type="ARBA" id="ARBA00022729"/>
    </source>
</evidence>
<reference evidence="5" key="1">
    <citation type="submission" date="2017-12" db="EMBL/GenBank/DDBJ databases">
        <title>Draft genome sequence of Telmatospirillum siberiense 26-4b1T, an acidotolerant peatland alphaproteobacterium potentially involved in sulfur cycling.</title>
        <authorList>
            <person name="Hausmann B."/>
            <person name="Pjevac P."/>
            <person name="Schreck K."/>
            <person name="Herbold C.W."/>
            <person name="Daims H."/>
            <person name="Wagner M."/>
            <person name="Pester M."/>
            <person name="Loy A."/>
        </authorList>
    </citation>
    <scope>NUCLEOTIDE SEQUENCE [LARGE SCALE GENOMIC DNA]</scope>
    <source>
        <strain evidence="5">26-4b1</strain>
    </source>
</reference>
<dbReference type="Gene3D" id="3.40.190.10">
    <property type="entry name" value="Periplasmic binding protein-like II"/>
    <property type="match status" value="2"/>
</dbReference>
<dbReference type="Pfam" id="PF12974">
    <property type="entry name" value="Phosphonate-bd"/>
    <property type="match status" value="1"/>
</dbReference>
<proteinExistence type="inferred from homology"/>
<dbReference type="GO" id="GO:0055085">
    <property type="term" value="P:transmembrane transport"/>
    <property type="evidence" value="ECO:0007669"/>
    <property type="project" value="InterPro"/>
</dbReference>
<dbReference type="GO" id="GO:0043190">
    <property type="term" value="C:ATP-binding cassette (ABC) transporter complex"/>
    <property type="evidence" value="ECO:0007669"/>
    <property type="project" value="InterPro"/>
</dbReference>
<dbReference type="InterPro" id="IPR017797">
    <property type="entry name" value="Phosphnate-bd"/>
</dbReference>
<dbReference type="OrthoDB" id="9802896at2"/>
<accession>A0A2N3Q146</accession>
<feature type="chain" id="PRO_5014626008" evidence="3">
    <location>
        <begin position="24"/>
        <end position="330"/>
    </location>
</feature>
<dbReference type="NCBIfam" id="TIGR03431">
    <property type="entry name" value="PhnD"/>
    <property type="match status" value="1"/>
</dbReference>
<dbReference type="InterPro" id="IPR005770">
    <property type="entry name" value="PhnD"/>
</dbReference>
<evidence type="ECO:0000256" key="1">
    <source>
        <dbReference type="ARBA" id="ARBA00007162"/>
    </source>
</evidence>
<gene>
    <name evidence="4" type="primary">phnD</name>
    <name evidence="4" type="ORF">CWS72_00600</name>
</gene>
<dbReference type="RefSeq" id="WP_101248616.1">
    <property type="nucleotide sequence ID" value="NZ_PIUM01000001.1"/>
</dbReference>